<protein>
    <submittedName>
        <fullName evidence="2">Uncharacterized protein</fullName>
    </submittedName>
</protein>
<dbReference type="Proteomes" id="UP001332243">
    <property type="component" value="Unassembled WGS sequence"/>
</dbReference>
<keyword evidence="1" id="KW-0732">Signal</keyword>
<evidence type="ECO:0000313" key="3">
    <source>
        <dbReference type="Proteomes" id="UP001332243"/>
    </source>
</evidence>
<proteinExistence type="predicted"/>
<gene>
    <name evidence="2" type="ORF">V1633_00650</name>
</gene>
<feature type="signal peptide" evidence="1">
    <location>
        <begin position="1"/>
        <end position="29"/>
    </location>
</feature>
<sequence>MRRRLLRVVAASALATALVLPSGAQPARAVDPGTIATIISFASQAYGYFSSSQSGGMTIEQATTLMIQRIQGAQNAIIAHMDQLATAEAKACARHHVLEFADIEEFSASLRQRWAQDVTACVTLIDSLWGALGGAQNSPARHELGMALGAVGPIALVARARAGFSTVELRNLLVTAFDRVRISFTPYCYATPDVSEEYWQMYPGESWVPAWYTCFSVNGDLGIGSWTVYEVGRWAWGAPVDYPNWQTVFDEAGRRSAYGVAVAALAQLRP</sequence>
<organism evidence="2 3">
    <name type="scientific">Plantactinospora sonchi</name>
    <dbReference type="NCBI Taxonomy" id="1544735"/>
    <lineage>
        <taxon>Bacteria</taxon>
        <taxon>Bacillati</taxon>
        <taxon>Actinomycetota</taxon>
        <taxon>Actinomycetes</taxon>
        <taxon>Micromonosporales</taxon>
        <taxon>Micromonosporaceae</taxon>
        <taxon>Plantactinospora</taxon>
    </lineage>
</organism>
<dbReference type="EMBL" id="JAZGQK010000001">
    <property type="protein sequence ID" value="MEE6256996.1"/>
    <property type="molecule type" value="Genomic_DNA"/>
</dbReference>
<keyword evidence="3" id="KW-1185">Reference proteome</keyword>
<name>A0ABU7RKH7_9ACTN</name>
<accession>A0ABU7RKH7</accession>
<evidence type="ECO:0000256" key="1">
    <source>
        <dbReference type="SAM" id="SignalP"/>
    </source>
</evidence>
<comment type="caution">
    <text evidence="2">The sequence shown here is derived from an EMBL/GenBank/DDBJ whole genome shotgun (WGS) entry which is preliminary data.</text>
</comment>
<feature type="chain" id="PRO_5045452165" evidence="1">
    <location>
        <begin position="30"/>
        <end position="270"/>
    </location>
</feature>
<reference evidence="2 3" key="1">
    <citation type="submission" date="2024-01" db="EMBL/GenBank/DDBJ databases">
        <title>Genome insights into Plantactinospora sonchi sp. nov.</title>
        <authorList>
            <person name="Wang L."/>
        </authorList>
    </citation>
    <scope>NUCLEOTIDE SEQUENCE [LARGE SCALE GENOMIC DNA]</scope>
    <source>
        <strain evidence="2 3">NEAU-QY2</strain>
    </source>
</reference>
<evidence type="ECO:0000313" key="2">
    <source>
        <dbReference type="EMBL" id="MEE6256996.1"/>
    </source>
</evidence>
<dbReference type="RefSeq" id="WP_331212104.1">
    <property type="nucleotide sequence ID" value="NZ_JAZGQK010000001.1"/>
</dbReference>